<dbReference type="EMBL" id="CADCVK010000360">
    <property type="protein sequence ID" value="CAA9497733.1"/>
    <property type="molecule type" value="Genomic_DNA"/>
</dbReference>
<evidence type="ECO:0000313" key="2">
    <source>
        <dbReference type="EMBL" id="CAA9497733.1"/>
    </source>
</evidence>
<gene>
    <name evidence="2" type="ORF">AVDCRST_MAG12-2463</name>
</gene>
<proteinExistence type="predicted"/>
<dbReference type="AlphaFoldDB" id="A0A6J4SFA0"/>
<evidence type="ECO:0000256" key="1">
    <source>
        <dbReference type="SAM" id="MobiDB-lite"/>
    </source>
</evidence>
<protein>
    <submittedName>
        <fullName evidence="2">Uncharacterized protein</fullName>
    </submittedName>
</protein>
<organism evidence="2">
    <name type="scientific">uncultured Rubrobacteraceae bacterium</name>
    <dbReference type="NCBI Taxonomy" id="349277"/>
    <lineage>
        <taxon>Bacteria</taxon>
        <taxon>Bacillati</taxon>
        <taxon>Actinomycetota</taxon>
        <taxon>Rubrobacteria</taxon>
        <taxon>Rubrobacterales</taxon>
        <taxon>Rubrobacteraceae</taxon>
        <taxon>environmental samples</taxon>
    </lineage>
</organism>
<feature type="region of interest" description="Disordered" evidence="1">
    <location>
        <begin position="36"/>
        <end position="56"/>
    </location>
</feature>
<feature type="compositionally biased region" description="Polar residues" evidence="1">
    <location>
        <begin position="36"/>
        <end position="52"/>
    </location>
</feature>
<reference evidence="2" key="1">
    <citation type="submission" date="2020-02" db="EMBL/GenBank/DDBJ databases">
        <authorList>
            <person name="Meier V. D."/>
        </authorList>
    </citation>
    <scope>NUCLEOTIDE SEQUENCE</scope>
    <source>
        <strain evidence="2">AVDCRST_MAG12</strain>
    </source>
</reference>
<accession>A0A6J4SFA0</accession>
<sequence length="77" mass="8194">MWSSLFPPFCRIWQVSVTPGVSTAVSVPDDVVPFTGSPSGSRPWSHAGSATSRAAPPGHYKPAYWRAPNATSHNVSV</sequence>
<name>A0A6J4SFA0_9ACTN</name>